<keyword evidence="2" id="KW-0813">Transport</keyword>
<organism evidence="8">
    <name type="scientific">mine drainage metagenome</name>
    <dbReference type="NCBI Taxonomy" id="410659"/>
    <lineage>
        <taxon>unclassified sequences</taxon>
        <taxon>metagenomes</taxon>
        <taxon>ecological metagenomes</taxon>
    </lineage>
</organism>
<evidence type="ECO:0000313" key="8">
    <source>
        <dbReference type="EMBL" id="EQD50187.1"/>
    </source>
</evidence>
<protein>
    <submittedName>
        <fullName evidence="8">Membrane protein</fullName>
    </submittedName>
</protein>
<keyword evidence="6 7" id="KW-0472">Membrane</keyword>
<comment type="subcellular location">
    <subcellularLocation>
        <location evidence="1">Cell membrane</location>
        <topology evidence="1">Multi-pass membrane protein</topology>
    </subcellularLocation>
</comment>
<feature type="transmembrane region" description="Helical" evidence="7">
    <location>
        <begin position="63"/>
        <end position="83"/>
    </location>
</feature>
<dbReference type="InterPro" id="IPR051393">
    <property type="entry name" value="ABC_transporter_permease"/>
</dbReference>
<keyword evidence="3" id="KW-1003">Cell membrane</keyword>
<dbReference type="EMBL" id="AUZY01007348">
    <property type="protein sequence ID" value="EQD50187.1"/>
    <property type="molecule type" value="Genomic_DNA"/>
</dbReference>
<reference evidence="8" key="1">
    <citation type="submission" date="2013-08" db="EMBL/GenBank/DDBJ databases">
        <authorList>
            <person name="Mendez C."/>
            <person name="Richter M."/>
            <person name="Ferrer M."/>
            <person name="Sanchez J."/>
        </authorList>
    </citation>
    <scope>NUCLEOTIDE SEQUENCE</scope>
</reference>
<evidence type="ECO:0000256" key="6">
    <source>
        <dbReference type="ARBA" id="ARBA00023136"/>
    </source>
</evidence>
<dbReference type="SUPFAM" id="SSF161098">
    <property type="entry name" value="MetI-like"/>
    <property type="match status" value="1"/>
</dbReference>
<sequence>MAGFLFALPAIALVVGFIGVPIGQAVYYSFTEWNGLTSTWIGASAWTQAFHNSNLWTALQNNALLLLAVPFALGLPLLIAMLLHQRVVG</sequence>
<dbReference type="PANTHER" id="PTHR30193:SF37">
    <property type="entry name" value="INNER MEMBRANE ABC TRANSPORTER PERMEASE PROTEIN YCJO"/>
    <property type="match status" value="1"/>
</dbReference>
<evidence type="ECO:0000256" key="7">
    <source>
        <dbReference type="SAM" id="Phobius"/>
    </source>
</evidence>
<accession>T0ZZX6</accession>
<dbReference type="InterPro" id="IPR035906">
    <property type="entry name" value="MetI-like_sf"/>
</dbReference>
<evidence type="ECO:0000256" key="5">
    <source>
        <dbReference type="ARBA" id="ARBA00022989"/>
    </source>
</evidence>
<dbReference type="AlphaFoldDB" id="T0ZZX6"/>
<comment type="caution">
    <text evidence="8">The sequence shown here is derived from an EMBL/GenBank/DDBJ whole genome shotgun (WGS) entry which is preliminary data.</text>
</comment>
<evidence type="ECO:0000256" key="4">
    <source>
        <dbReference type="ARBA" id="ARBA00022692"/>
    </source>
</evidence>
<dbReference type="GO" id="GO:0005886">
    <property type="term" value="C:plasma membrane"/>
    <property type="evidence" value="ECO:0007669"/>
    <property type="project" value="UniProtKB-SubCell"/>
</dbReference>
<reference evidence="8" key="2">
    <citation type="journal article" date="2014" name="ISME J.">
        <title>Microbial stratification in low pH oxic and suboxic macroscopic growths along an acid mine drainage.</title>
        <authorList>
            <person name="Mendez-Garcia C."/>
            <person name="Mesa V."/>
            <person name="Sprenger R.R."/>
            <person name="Richter M."/>
            <person name="Diez M.S."/>
            <person name="Solano J."/>
            <person name="Bargiela R."/>
            <person name="Golyshina O.V."/>
            <person name="Manteca A."/>
            <person name="Ramos J.L."/>
            <person name="Gallego J.R."/>
            <person name="Llorente I."/>
            <person name="Martins Dos Santos V.A."/>
            <person name="Jensen O.N."/>
            <person name="Pelaez A.I."/>
            <person name="Sanchez J."/>
            <person name="Ferrer M."/>
        </authorList>
    </citation>
    <scope>NUCLEOTIDE SEQUENCE</scope>
</reference>
<dbReference type="Gene3D" id="1.10.3720.10">
    <property type="entry name" value="MetI-like"/>
    <property type="match status" value="1"/>
</dbReference>
<name>T0ZZX6_9ZZZZ</name>
<proteinExistence type="predicted"/>
<evidence type="ECO:0000256" key="3">
    <source>
        <dbReference type="ARBA" id="ARBA00022475"/>
    </source>
</evidence>
<dbReference type="PANTHER" id="PTHR30193">
    <property type="entry name" value="ABC TRANSPORTER PERMEASE PROTEIN"/>
    <property type="match status" value="1"/>
</dbReference>
<evidence type="ECO:0000256" key="2">
    <source>
        <dbReference type="ARBA" id="ARBA00022448"/>
    </source>
</evidence>
<keyword evidence="5 7" id="KW-1133">Transmembrane helix</keyword>
<gene>
    <name evidence="8" type="ORF">B1B_11327</name>
</gene>
<keyword evidence="4 7" id="KW-0812">Transmembrane</keyword>
<evidence type="ECO:0000256" key="1">
    <source>
        <dbReference type="ARBA" id="ARBA00004651"/>
    </source>
</evidence>